<evidence type="ECO:0000313" key="1">
    <source>
        <dbReference type="EMBL" id="UTO55376.1"/>
    </source>
</evidence>
<keyword evidence="4" id="KW-1185">Reference proteome</keyword>
<accession>A0A9Q9BUI2</accession>
<dbReference type="EMBL" id="CP089285">
    <property type="protein sequence ID" value="UTO56296.1"/>
    <property type="molecule type" value="Genomic_DNA"/>
</dbReference>
<evidence type="ECO:0000313" key="3">
    <source>
        <dbReference type="Proteomes" id="UP001059822"/>
    </source>
</evidence>
<dbReference type="Proteomes" id="UP001059822">
    <property type="component" value="Chromosome"/>
</dbReference>
<organism evidence="1 3">
    <name type="scientific">Neoehrlichia mikurensis</name>
    <dbReference type="NCBI Taxonomy" id="89586"/>
    <lineage>
        <taxon>Bacteria</taxon>
        <taxon>Pseudomonadati</taxon>
        <taxon>Pseudomonadota</taxon>
        <taxon>Alphaproteobacteria</taxon>
        <taxon>Rickettsiales</taxon>
        <taxon>Anaplasmataceae</taxon>
        <taxon>Candidatus Neoehrlichia</taxon>
    </lineage>
</organism>
<dbReference type="EMBL" id="CP089286">
    <property type="protein sequence ID" value="UTO55376.1"/>
    <property type="molecule type" value="Genomic_DNA"/>
</dbReference>
<dbReference type="RefSeq" id="WP_254815607.1">
    <property type="nucleotide sequence ID" value="NZ_CP089285.1"/>
</dbReference>
<sequence length="273" mass="31915">MKPLSQLVYDYIFDSILFNLYLKSNSKKLYSAELDKVYSTIRSFMCKDDAENFTVSIAKKLNKPNFINSANLTAFICKGRRIAQYIAEELKNDRSQYLSVIPQISTDNLMHFYHFIYILIGSYIFSTSHNEDFVKHSEEVCNKIYKYMYKYIYKAIFHHPQEAANIASIYNIAKQLNSNKSYFNIKGLTKIYYNKLINGISDEEAFDSICRILYQRKITSIAKDAAKVANLHNITRKLNNHDYRVKDPIRISSMLNKVDFVSVDYKTLYQGKS</sequence>
<evidence type="ECO:0000313" key="4">
    <source>
        <dbReference type="Proteomes" id="UP001059985"/>
    </source>
</evidence>
<reference evidence="1" key="1">
    <citation type="journal article" date="2022" name="Microorganisms">
        <title>Assembly and Comparison of Ca. Neoehrlichia mikurensis Genomes.</title>
        <authorList>
            <person name="Azagi T."/>
            <person name="Dirks R.P."/>
            <person name="Yebra-Pimentel E.S."/>
            <person name="Schaap P.J."/>
            <person name="Koehorst J.J."/>
            <person name="Esser H.J."/>
            <person name="Sprong H."/>
        </authorList>
    </citation>
    <scope>NUCLEOTIDE SEQUENCE</scope>
    <source>
        <strain evidence="2">18-2804</strain>
        <strain evidence="1">18-2837</strain>
    </source>
</reference>
<dbReference type="AlphaFoldDB" id="A0A9Q9BUI2"/>
<evidence type="ECO:0000313" key="2">
    <source>
        <dbReference type="EMBL" id="UTO56296.1"/>
    </source>
</evidence>
<proteinExistence type="predicted"/>
<dbReference type="Proteomes" id="UP001059985">
    <property type="component" value="Chromosome"/>
</dbReference>
<protein>
    <submittedName>
        <fullName evidence="1">Uncharacterized protein</fullName>
    </submittedName>
</protein>
<name>A0A9Q9BUI2_9RICK</name>
<gene>
    <name evidence="2" type="ORF">LUA81_04285</name>
    <name evidence="1" type="ORF">LUA82_04330</name>
</gene>